<keyword evidence="1" id="KW-0175">Coiled coil</keyword>
<organism evidence="2">
    <name type="scientific">Hexamita inflata</name>
    <dbReference type="NCBI Taxonomy" id="28002"/>
    <lineage>
        <taxon>Eukaryota</taxon>
        <taxon>Metamonada</taxon>
        <taxon>Diplomonadida</taxon>
        <taxon>Hexamitidae</taxon>
        <taxon>Hexamitinae</taxon>
        <taxon>Hexamita</taxon>
    </lineage>
</organism>
<sequence length="288" mass="33586">MSFCNQQPLNQQFNIQTLVQQLYFVVSDIECALQFVEQSQNVTRNIFLSQTPIIQQLNGVQILLQLYVYSKYFDIVYNALLKFQQQSPQYIQMMEHNKTLIEKSNQQEAQLQKMIVETQQLKQEHLKAIKNLEDKISQLEQEKIVLIEDNTKLLINEKSILQLDPNSQSIIEKTPQPQQANYQTLNRTITPFLINQPNSITQQVFSPVPSFNQNISNICKFILNLQNIPAEVQNVYKYLRNHNLPTYVQSNTAIVEIIVDQSQIKLAQQCVVEMANMLPQMIFSMFKQ</sequence>
<gene>
    <name evidence="2" type="ORF">HINF_LOCUS32873</name>
    <name evidence="3" type="ORF">HINF_LOCUS47818</name>
</gene>
<proteinExistence type="predicted"/>
<dbReference type="EMBL" id="CAXDID020000217">
    <property type="protein sequence ID" value="CAL6057928.1"/>
    <property type="molecule type" value="Genomic_DNA"/>
</dbReference>
<evidence type="ECO:0000313" key="3">
    <source>
        <dbReference type="EMBL" id="CAL6057928.1"/>
    </source>
</evidence>
<dbReference type="Proteomes" id="UP001642409">
    <property type="component" value="Unassembled WGS sequence"/>
</dbReference>
<evidence type="ECO:0000256" key="1">
    <source>
        <dbReference type="SAM" id="Coils"/>
    </source>
</evidence>
<protein>
    <submittedName>
        <fullName evidence="3">Hypothetical_protein</fullName>
    </submittedName>
</protein>
<reference evidence="3 4" key="2">
    <citation type="submission" date="2024-07" db="EMBL/GenBank/DDBJ databases">
        <authorList>
            <person name="Akdeniz Z."/>
        </authorList>
    </citation>
    <scope>NUCLEOTIDE SEQUENCE [LARGE SCALE GENOMIC DNA]</scope>
</reference>
<evidence type="ECO:0000313" key="4">
    <source>
        <dbReference type="Proteomes" id="UP001642409"/>
    </source>
</evidence>
<feature type="coiled-coil region" evidence="1">
    <location>
        <begin position="101"/>
        <end position="149"/>
    </location>
</feature>
<reference evidence="2" key="1">
    <citation type="submission" date="2023-06" db="EMBL/GenBank/DDBJ databases">
        <authorList>
            <person name="Kurt Z."/>
        </authorList>
    </citation>
    <scope>NUCLEOTIDE SEQUENCE</scope>
</reference>
<name>A0AA86PWY3_9EUKA</name>
<dbReference type="AlphaFoldDB" id="A0AA86PWY3"/>
<evidence type="ECO:0000313" key="2">
    <source>
        <dbReference type="EMBL" id="CAI9945228.1"/>
    </source>
</evidence>
<dbReference type="EMBL" id="CATOUU010000742">
    <property type="protein sequence ID" value="CAI9945228.1"/>
    <property type="molecule type" value="Genomic_DNA"/>
</dbReference>
<accession>A0AA86PWY3</accession>
<keyword evidence="4" id="KW-1185">Reference proteome</keyword>
<comment type="caution">
    <text evidence="2">The sequence shown here is derived from an EMBL/GenBank/DDBJ whole genome shotgun (WGS) entry which is preliminary data.</text>
</comment>